<gene>
    <name evidence="1" type="ORF">RBR11_07370</name>
</gene>
<comment type="caution">
    <text evidence="1">The sequence shown here is derived from an EMBL/GenBank/DDBJ whole genome shotgun (WGS) entry which is preliminary data.</text>
</comment>
<sequence>MTHDLVVQEGHTYVGYLWFQNDIAPNVTQSTINAHASLQFPGYVLGSTTADATLSAANTVPHKVWASMGISTGDPRRELEIDPAKGSAKLNVGGRANGTRISWADLTSDQGALVGCDAQDGALPGDSRCAGSIEFQFTVTTPSISVEPTVFGGSGQSFSTKSGKDETLDTRVTNRTDDPMTEITMSTRLPSGISFVDNVWIRRSDPSGDQQDWIRAATNDYGITGNLLFVHLARSDPLVPHGAIDVSFHVLIGDAATACGGSWQKIKNWAQHDDVTVESDLIASIDGTC</sequence>
<protein>
    <submittedName>
        <fullName evidence="1">Uncharacterized protein</fullName>
    </submittedName>
</protein>
<accession>A0ABU0XHW8</accession>
<dbReference type="Proteomes" id="UP001230289">
    <property type="component" value="Unassembled WGS sequence"/>
</dbReference>
<name>A0ABU0XHW8_9MICO</name>
<proteinExistence type="predicted"/>
<organism evidence="1 2">
    <name type="scientific">Microbacterium capsulatum</name>
    <dbReference type="NCBI Taxonomy" id="3041921"/>
    <lineage>
        <taxon>Bacteria</taxon>
        <taxon>Bacillati</taxon>
        <taxon>Actinomycetota</taxon>
        <taxon>Actinomycetes</taxon>
        <taxon>Micrococcales</taxon>
        <taxon>Microbacteriaceae</taxon>
        <taxon>Microbacterium</taxon>
    </lineage>
</organism>
<reference evidence="1 2" key="1">
    <citation type="submission" date="2023-08" db="EMBL/GenBank/DDBJ databases">
        <title>Microbacterium sp. nov., isolated from a waste landfill.</title>
        <authorList>
            <person name="Wen W."/>
        </authorList>
    </citation>
    <scope>NUCLEOTIDE SEQUENCE [LARGE SCALE GENOMIC DNA]</scope>
    <source>
        <strain evidence="1 2">ASV81</strain>
    </source>
</reference>
<evidence type="ECO:0000313" key="1">
    <source>
        <dbReference type="EMBL" id="MDQ4213735.1"/>
    </source>
</evidence>
<keyword evidence="2" id="KW-1185">Reference proteome</keyword>
<dbReference type="EMBL" id="JAVFCB010000003">
    <property type="protein sequence ID" value="MDQ4213735.1"/>
    <property type="molecule type" value="Genomic_DNA"/>
</dbReference>
<dbReference type="RefSeq" id="WP_308488672.1">
    <property type="nucleotide sequence ID" value="NZ_JAVFCB010000003.1"/>
</dbReference>
<evidence type="ECO:0000313" key="2">
    <source>
        <dbReference type="Proteomes" id="UP001230289"/>
    </source>
</evidence>